<dbReference type="GO" id="GO:0005737">
    <property type="term" value="C:cytoplasm"/>
    <property type="evidence" value="ECO:0007669"/>
    <property type="project" value="TreeGrafter"/>
</dbReference>
<keyword evidence="6" id="KW-1185">Reference proteome</keyword>
<evidence type="ECO:0000256" key="2">
    <source>
        <dbReference type="ARBA" id="ARBA00022737"/>
    </source>
</evidence>
<evidence type="ECO:0000256" key="3">
    <source>
        <dbReference type="ARBA" id="ARBA00043952"/>
    </source>
</evidence>
<evidence type="ECO:0000313" key="6">
    <source>
        <dbReference type="Proteomes" id="UP000593571"/>
    </source>
</evidence>
<evidence type="ECO:0000313" key="5">
    <source>
        <dbReference type="EMBL" id="KAF6484097.1"/>
    </source>
</evidence>
<dbReference type="InterPro" id="IPR052415">
    <property type="entry name" value="Diphthine_MTase"/>
</dbReference>
<comment type="pathway">
    <text evidence="3">Protein modification.</text>
</comment>
<dbReference type="Proteomes" id="UP000593571">
    <property type="component" value="Unassembled WGS sequence"/>
</dbReference>
<gene>
    <name evidence="5" type="ORF">HJG63_004089</name>
</gene>
<keyword evidence="2" id="KW-0677">Repeat</keyword>
<dbReference type="EMBL" id="JACASE010000003">
    <property type="protein sequence ID" value="KAF6484097.1"/>
    <property type="molecule type" value="Genomic_DNA"/>
</dbReference>
<dbReference type="AlphaFoldDB" id="A0A7J8IHL2"/>
<dbReference type="PANTHER" id="PTHR46042:SF1">
    <property type="entry name" value="DIPHTHINE METHYLTRANSFERASE"/>
    <property type="match status" value="1"/>
</dbReference>
<dbReference type="PANTHER" id="PTHR46042">
    <property type="entry name" value="DIPHTHINE METHYLTRANSFERASE"/>
    <property type="match status" value="1"/>
</dbReference>
<feature type="compositionally biased region" description="Low complexity" evidence="4">
    <location>
        <begin position="285"/>
        <end position="296"/>
    </location>
</feature>
<comment type="caution">
    <text evidence="5">The sequence shown here is derived from an EMBL/GenBank/DDBJ whole genome shotgun (WGS) entry which is preliminary data.</text>
</comment>
<protein>
    <submittedName>
        <fullName evidence="5">Diphthamide biosynthesis 7</fullName>
    </submittedName>
</protein>
<evidence type="ECO:0000256" key="4">
    <source>
        <dbReference type="SAM" id="MobiDB-lite"/>
    </source>
</evidence>
<sequence>MVTAAPRDCGAMGSRLRLLQAVDTEYTADSVEWCPLDGCRHLLACGTYQLQKPEDKSGLDMDEPQVRLGRLYLYSFSEDSSACPLVEIQRRDTSAILDMKWCHIPVAGHALLGAADAGGSIELLRLVGSEWNAPTLLLSSCCVLEEHCLALSLDWSTGGTSRDSDQSLKIVSSDSKGQLHLLQVEDAGLRAAATWQAHRFEAWVAAFNYWQTEIVYSDTPWACAASGTAPTRRASWPRAATTSTFSCGTLGTWSSRSQTCPRRAGCGGSGGTPASSTCSWRPACTAASRSSTARKQ</sequence>
<dbReference type="GO" id="GO:0017183">
    <property type="term" value="P:protein histidyl modification to diphthamide"/>
    <property type="evidence" value="ECO:0007669"/>
    <property type="project" value="TreeGrafter"/>
</dbReference>
<accession>A0A7J8IHL2</accession>
<organism evidence="5 6">
    <name type="scientific">Rousettus aegyptiacus</name>
    <name type="common">Egyptian fruit bat</name>
    <name type="synonym">Pteropus aegyptiacus</name>
    <dbReference type="NCBI Taxonomy" id="9407"/>
    <lineage>
        <taxon>Eukaryota</taxon>
        <taxon>Metazoa</taxon>
        <taxon>Chordata</taxon>
        <taxon>Craniata</taxon>
        <taxon>Vertebrata</taxon>
        <taxon>Euteleostomi</taxon>
        <taxon>Mammalia</taxon>
        <taxon>Eutheria</taxon>
        <taxon>Laurasiatheria</taxon>
        <taxon>Chiroptera</taxon>
        <taxon>Yinpterochiroptera</taxon>
        <taxon>Pteropodoidea</taxon>
        <taxon>Pteropodidae</taxon>
        <taxon>Rousettinae</taxon>
        <taxon>Rousettus</taxon>
    </lineage>
</organism>
<dbReference type="GO" id="GO:0061685">
    <property type="term" value="F:diphthine methylesterase activity"/>
    <property type="evidence" value="ECO:0007669"/>
    <property type="project" value="TreeGrafter"/>
</dbReference>
<keyword evidence="1" id="KW-0853">WD repeat</keyword>
<name>A0A7J8IHL2_ROUAE</name>
<evidence type="ECO:0000256" key="1">
    <source>
        <dbReference type="ARBA" id="ARBA00022574"/>
    </source>
</evidence>
<reference evidence="5 6" key="1">
    <citation type="journal article" date="2020" name="Nature">
        <title>Six reference-quality genomes reveal evolution of bat adaptations.</title>
        <authorList>
            <person name="Jebb D."/>
            <person name="Huang Z."/>
            <person name="Pippel M."/>
            <person name="Hughes G.M."/>
            <person name="Lavrichenko K."/>
            <person name="Devanna P."/>
            <person name="Winkler S."/>
            <person name="Jermiin L.S."/>
            <person name="Skirmuntt E.C."/>
            <person name="Katzourakis A."/>
            <person name="Burkitt-Gray L."/>
            <person name="Ray D.A."/>
            <person name="Sullivan K.A.M."/>
            <person name="Roscito J.G."/>
            <person name="Kirilenko B.M."/>
            <person name="Davalos L.M."/>
            <person name="Corthals A.P."/>
            <person name="Power M.L."/>
            <person name="Jones G."/>
            <person name="Ransome R.D."/>
            <person name="Dechmann D.K.N."/>
            <person name="Locatelli A.G."/>
            <person name="Puechmaille S.J."/>
            <person name="Fedrigo O."/>
            <person name="Jarvis E.D."/>
            <person name="Hiller M."/>
            <person name="Vernes S.C."/>
            <person name="Myers E.W."/>
            <person name="Teeling E.C."/>
        </authorList>
    </citation>
    <scope>NUCLEOTIDE SEQUENCE [LARGE SCALE GENOMIC DNA]</scope>
    <source>
        <strain evidence="5">MRouAeg1</strain>
        <tissue evidence="5">Muscle</tissue>
    </source>
</reference>
<proteinExistence type="predicted"/>
<feature type="region of interest" description="Disordered" evidence="4">
    <location>
        <begin position="266"/>
        <end position="296"/>
    </location>
</feature>